<protein>
    <submittedName>
        <fullName evidence="2">Uncharacterized protein</fullName>
    </submittedName>
</protein>
<proteinExistence type="predicted"/>
<gene>
    <name evidence="2" type="ORF">A2848_01715</name>
</gene>
<dbReference type="AlphaFoldDB" id="A0A1F6LVE8"/>
<evidence type="ECO:0000313" key="2">
    <source>
        <dbReference type="EMBL" id="OGH63371.1"/>
    </source>
</evidence>
<feature type="transmembrane region" description="Helical" evidence="1">
    <location>
        <begin position="26"/>
        <end position="44"/>
    </location>
</feature>
<reference evidence="2 3" key="1">
    <citation type="journal article" date="2016" name="Nat. Commun.">
        <title>Thousands of microbial genomes shed light on interconnected biogeochemical processes in an aquifer system.</title>
        <authorList>
            <person name="Anantharaman K."/>
            <person name="Brown C.T."/>
            <person name="Hug L.A."/>
            <person name="Sharon I."/>
            <person name="Castelle C.J."/>
            <person name="Probst A.J."/>
            <person name="Thomas B.C."/>
            <person name="Singh A."/>
            <person name="Wilkins M.J."/>
            <person name="Karaoz U."/>
            <person name="Brodie E.L."/>
            <person name="Williams K.H."/>
            <person name="Hubbard S.S."/>
            <person name="Banfield J.F."/>
        </authorList>
    </citation>
    <scope>NUCLEOTIDE SEQUENCE [LARGE SCALE GENOMIC DNA]</scope>
</reference>
<organism evidence="2 3">
    <name type="scientific">Candidatus Magasanikbacteria bacterium RIFCSPHIGHO2_01_FULL_50_8</name>
    <dbReference type="NCBI Taxonomy" id="1798674"/>
    <lineage>
        <taxon>Bacteria</taxon>
        <taxon>Candidatus Magasanikiibacteriota</taxon>
    </lineage>
</organism>
<evidence type="ECO:0000313" key="3">
    <source>
        <dbReference type="Proteomes" id="UP000176329"/>
    </source>
</evidence>
<evidence type="ECO:0000256" key="1">
    <source>
        <dbReference type="SAM" id="Phobius"/>
    </source>
</evidence>
<name>A0A1F6LVE8_9BACT</name>
<dbReference type="Proteomes" id="UP000176329">
    <property type="component" value="Unassembled WGS sequence"/>
</dbReference>
<accession>A0A1F6LVE8</accession>
<keyword evidence="1" id="KW-1133">Transmembrane helix</keyword>
<sequence>MSTRSTIQVVTLPAATPVTAPDNSRVFAGIVAIVIVLCIMSWFVEVEPAYDTRVASFTQGSDGQFEIVDVGNWFVLGSNAITIPSTMSVVVNANHRASWDYHDVRLELGYSVKDPLTFYTKHKPNADDMRFITLKAEEPGRTRYMNERMLQGDLEQTLSNFATTVRDGCGTPASGRNHPLPSQLRDALDVYFTNNGLELLGGSCRLGS</sequence>
<keyword evidence="1" id="KW-0472">Membrane</keyword>
<dbReference type="EMBL" id="MFPV01000005">
    <property type="protein sequence ID" value="OGH63371.1"/>
    <property type="molecule type" value="Genomic_DNA"/>
</dbReference>
<keyword evidence="1" id="KW-0812">Transmembrane</keyword>
<comment type="caution">
    <text evidence="2">The sequence shown here is derived from an EMBL/GenBank/DDBJ whole genome shotgun (WGS) entry which is preliminary data.</text>
</comment>